<organism evidence="2">
    <name type="scientific">Thiothrix fructosivorans</name>
    <dbReference type="NCBI Taxonomy" id="111770"/>
    <lineage>
        <taxon>Bacteria</taxon>
        <taxon>Pseudomonadati</taxon>
        <taxon>Pseudomonadota</taxon>
        <taxon>Gammaproteobacteria</taxon>
        <taxon>Thiotrichales</taxon>
        <taxon>Thiotrichaceae</taxon>
        <taxon>Thiothrix</taxon>
    </lineage>
</organism>
<reference evidence="2" key="2">
    <citation type="submission" date="2021-04" db="EMBL/GenBank/DDBJ databases">
        <title>Complete Genome and methylome analysis of Thiothrix fructosivorans ATCC 49748.</title>
        <authorList>
            <person name="Fomenkov A."/>
            <person name="Sun L."/>
            <person name="Vincze T."/>
            <person name="Grabovich M.Y."/>
            <person name="Roberts R.J."/>
        </authorList>
    </citation>
    <scope>NUCLEOTIDE SEQUENCE</scope>
    <source>
        <strain evidence="2">ATCC 49748</strain>
    </source>
</reference>
<dbReference type="EMBL" id="JAFMPM010000006">
    <property type="protein sequence ID" value="MBO0613417.1"/>
    <property type="molecule type" value="Genomic_DNA"/>
</dbReference>
<dbReference type="Proteomes" id="UP000664466">
    <property type="component" value="Unassembled WGS sequence"/>
</dbReference>
<accession>A0A8B0SQH2</accession>
<dbReference type="RefSeq" id="WP_207251113.1">
    <property type="nucleotide sequence ID" value="NZ_JAFMPM010000006.1"/>
</dbReference>
<proteinExistence type="predicted"/>
<protein>
    <submittedName>
        <fullName evidence="2">Uncharacterized protein</fullName>
    </submittedName>
</protein>
<keyword evidence="3" id="KW-1185">Reference proteome</keyword>
<evidence type="ECO:0000313" key="1">
    <source>
        <dbReference type="EMBL" id="MBO0613417.1"/>
    </source>
</evidence>
<name>A0A8B0SQH2_9GAMM</name>
<dbReference type="Gene3D" id="2.40.160.170">
    <property type="match status" value="1"/>
</dbReference>
<sequence>MMVNNNKLDLSATATSNKSVNIGDTIVNTGKVDSTISFDGASPYIGIGYRQPIASNKGLSLTSELGILYQGSPKVSLQVSPQNLVSQTDINKEIDNIRNDIDSIKYWPVASIGISYGF</sequence>
<evidence type="ECO:0000313" key="2">
    <source>
        <dbReference type="EMBL" id="QTX11152.1"/>
    </source>
</evidence>
<dbReference type="AlphaFoldDB" id="A0A8B0SQH2"/>
<reference evidence="1 3" key="1">
    <citation type="submission" date="2021-03" db="EMBL/GenBank/DDBJ databases">
        <title>Draft genome and methylome analysis of Thiotrix fructosivoruns ATCC 49748.</title>
        <authorList>
            <person name="Fomenkov A."/>
            <person name="Grabovich M.Y."/>
            <person name="Roberts R.J."/>
        </authorList>
    </citation>
    <scope>NUCLEOTIDE SEQUENCE [LARGE SCALE GENOMIC DNA]</scope>
    <source>
        <strain evidence="1 3">ATCC 49748</strain>
    </source>
</reference>
<dbReference type="EMBL" id="CP072748">
    <property type="protein sequence ID" value="QTX11152.1"/>
    <property type="molecule type" value="Genomic_DNA"/>
</dbReference>
<gene>
    <name evidence="2" type="ORF">J1836_001930</name>
    <name evidence="1" type="ORF">J1836_10885</name>
</gene>
<evidence type="ECO:0000313" key="3">
    <source>
        <dbReference type="Proteomes" id="UP000664466"/>
    </source>
</evidence>